<feature type="compositionally biased region" description="Basic and acidic residues" evidence="1">
    <location>
        <begin position="23"/>
        <end position="32"/>
    </location>
</feature>
<evidence type="ECO:0000256" key="1">
    <source>
        <dbReference type="SAM" id="MobiDB-lite"/>
    </source>
</evidence>
<keyword evidence="3" id="KW-1185">Reference proteome</keyword>
<gene>
    <name evidence="2" type="ORF">OHK93_007856</name>
</gene>
<feature type="region of interest" description="Disordered" evidence="1">
    <location>
        <begin position="23"/>
        <end position="47"/>
    </location>
</feature>
<protein>
    <submittedName>
        <fullName evidence="2">Uncharacterized protein</fullName>
    </submittedName>
</protein>
<reference evidence="2" key="1">
    <citation type="journal article" date="2023" name="Genome Biol. Evol.">
        <title>First Whole Genome Sequence and Flow Cytometry Genome Size Data for the Lichen-Forming Fungus Ramalina farinacea (Ascomycota).</title>
        <authorList>
            <person name="Llewellyn T."/>
            <person name="Mian S."/>
            <person name="Hill R."/>
            <person name="Leitch I.J."/>
            <person name="Gaya E."/>
        </authorList>
    </citation>
    <scope>NUCLEOTIDE SEQUENCE</scope>
    <source>
        <strain evidence="2">LIQ254RAFAR</strain>
    </source>
</reference>
<comment type="caution">
    <text evidence="2">The sequence shown here is derived from an EMBL/GenBank/DDBJ whole genome shotgun (WGS) entry which is preliminary data.</text>
</comment>
<evidence type="ECO:0000313" key="2">
    <source>
        <dbReference type="EMBL" id="MDI1488581.1"/>
    </source>
</evidence>
<accession>A0AA43TRC9</accession>
<dbReference type="Proteomes" id="UP001161017">
    <property type="component" value="Unassembled WGS sequence"/>
</dbReference>
<proteinExistence type="predicted"/>
<name>A0AA43TRC9_9LECA</name>
<sequence>MSNALAHVAQSRPHEMALLAHDGTRSPTEHTSHGLPMPMNGHLAHSTPLQRYNGETAFAQPPAMQSIVARQDIATQQGFSPMSPFPVEAYPVGLRMNTSNYNFYQYGNAFPDETQNDRDEGPA</sequence>
<evidence type="ECO:0000313" key="3">
    <source>
        <dbReference type="Proteomes" id="UP001161017"/>
    </source>
</evidence>
<organism evidence="2 3">
    <name type="scientific">Ramalina farinacea</name>
    <dbReference type="NCBI Taxonomy" id="258253"/>
    <lineage>
        <taxon>Eukaryota</taxon>
        <taxon>Fungi</taxon>
        <taxon>Dikarya</taxon>
        <taxon>Ascomycota</taxon>
        <taxon>Pezizomycotina</taxon>
        <taxon>Lecanoromycetes</taxon>
        <taxon>OSLEUM clade</taxon>
        <taxon>Lecanoromycetidae</taxon>
        <taxon>Lecanorales</taxon>
        <taxon>Lecanorineae</taxon>
        <taxon>Ramalinaceae</taxon>
        <taxon>Ramalina</taxon>
    </lineage>
</organism>
<dbReference type="AlphaFoldDB" id="A0AA43TRC9"/>
<dbReference type="EMBL" id="JAPUFD010000007">
    <property type="protein sequence ID" value="MDI1488581.1"/>
    <property type="molecule type" value="Genomic_DNA"/>
</dbReference>